<gene>
    <name evidence="2" type="ORF">UW63_C0090G0004</name>
</gene>
<dbReference type="InterPro" id="IPR050490">
    <property type="entry name" value="Bact_solute-bd_prot1"/>
</dbReference>
<evidence type="ECO:0000313" key="2">
    <source>
        <dbReference type="EMBL" id="KKT67997.1"/>
    </source>
</evidence>
<protein>
    <submittedName>
        <fullName evidence="2">Extracellular solute-binding protein family 1</fullName>
    </submittedName>
</protein>
<feature type="signal peptide" evidence="1">
    <location>
        <begin position="1"/>
        <end position="28"/>
    </location>
</feature>
<feature type="chain" id="PRO_5002538436" evidence="1">
    <location>
        <begin position="29"/>
        <end position="457"/>
    </location>
</feature>
<sequence length="457" mass="51067">MRLKILSIILLATLVSPLFGLGCGQSQAEKEAAAPVTLKVWSVFEDQEAFTSLMNAYRGVHSNVSFDFRVLRYDEYEKELLRAFATGEGPDLFSIHNTWIGEYEDLITPLPKSLTIPYTEITGTLKKEKVTVLREEKSLTEQELKNNFVGVVYNDVLRDYQPDPKKEAEKRIFALPLFVDTLALYSNTDLLNAANIAEPPTTWQAFQDQVKTLTKINTNGDISQSAAAIGTGENVERASDILAVLMLQNGSTMEKGGHAIFSEKVTGDRYPASEALRFYTDFANPVKEVYTWTADMNDSYDAFTNGKTAFFFGYAYHQPLLKVDAPKLDFRISALPQIEVGKAVNLANYWVWTVAKASANSKWAWDFIQFASEKEQVAEYLSTSKKPTALRGLINEQAEDPEVNIFVSQLLTAESWYHGKDAGVVEEAFTDLIDSALSGDVLENLVKSAQNKVNQTY</sequence>
<name>A0A0G1LGW7_9BACT</name>
<dbReference type="Gene3D" id="3.40.190.10">
    <property type="entry name" value="Periplasmic binding protein-like II"/>
    <property type="match status" value="1"/>
</dbReference>
<evidence type="ECO:0000313" key="3">
    <source>
        <dbReference type="Proteomes" id="UP000034154"/>
    </source>
</evidence>
<dbReference type="Pfam" id="PF13416">
    <property type="entry name" value="SBP_bac_8"/>
    <property type="match status" value="1"/>
</dbReference>
<dbReference type="SUPFAM" id="SSF53850">
    <property type="entry name" value="Periplasmic binding protein-like II"/>
    <property type="match status" value="1"/>
</dbReference>
<dbReference type="AlphaFoldDB" id="A0A0G1LGW7"/>
<keyword evidence="1" id="KW-0732">Signal</keyword>
<evidence type="ECO:0000256" key="1">
    <source>
        <dbReference type="SAM" id="SignalP"/>
    </source>
</evidence>
<dbReference type="PANTHER" id="PTHR43649">
    <property type="entry name" value="ARABINOSE-BINDING PROTEIN-RELATED"/>
    <property type="match status" value="1"/>
</dbReference>
<organism evidence="2 3">
    <name type="scientific">Candidatus Uhrbacteria bacterium GW2011_GWF2_44_350</name>
    <dbReference type="NCBI Taxonomy" id="1619000"/>
    <lineage>
        <taxon>Bacteria</taxon>
        <taxon>Candidatus Uhriibacteriota</taxon>
    </lineage>
</organism>
<comment type="caution">
    <text evidence="2">The sequence shown here is derived from an EMBL/GenBank/DDBJ whole genome shotgun (WGS) entry which is preliminary data.</text>
</comment>
<dbReference type="InterPro" id="IPR006059">
    <property type="entry name" value="SBP"/>
</dbReference>
<accession>A0A0G1LGW7</accession>
<dbReference type="PROSITE" id="PS51257">
    <property type="entry name" value="PROKAR_LIPOPROTEIN"/>
    <property type="match status" value="1"/>
</dbReference>
<dbReference type="Proteomes" id="UP000034154">
    <property type="component" value="Unassembled WGS sequence"/>
</dbReference>
<dbReference type="EMBL" id="LCJB01000090">
    <property type="protein sequence ID" value="KKT67997.1"/>
    <property type="molecule type" value="Genomic_DNA"/>
</dbReference>
<reference evidence="2 3" key="1">
    <citation type="journal article" date="2015" name="Nature">
        <title>rRNA introns, odd ribosomes, and small enigmatic genomes across a large radiation of phyla.</title>
        <authorList>
            <person name="Brown C.T."/>
            <person name="Hug L.A."/>
            <person name="Thomas B.C."/>
            <person name="Sharon I."/>
            <person name="Castelle C.J."/>
            <person name="Singh A."/>
            <person name="Wilkins M.J."/>
            <person name="Williams K.H."/>
            <person name="Banfield J.F."/>
        </authorList>
    </citation>
    <scope>NUCLEOTIDE SEQUENCE [LARGE SCALE GENOMIC DNA]</scope>
</reference>
<proteinExistence type="predicted"/>
<dbReference type="PANTHER" id="PTHR43649:SF12">
    <property type="entry name" value="DIACETYLCHITOBIOSE BINDING PROTEIN DASA"/>
    <property type="match status" value="1"/>
</dbReference>